<keyword evidence="4 8" id="KW-0456">Lyase</keyword>
<dbReference type="GO" id="GO:0019346">
    <property type="term" value="P:transsulfuration"/>
    <property type="evidence" value="ECO:0007669"/>
    <property type="project" value="InterPro"/>
</dbReference>
<dbReference type="EMBL" id="FMVW01000010">
    <property type="protein sequence ID" value="SCZ45234.1"/>
    <property type="molecule type" value="Genomic_DNA"/>
</dbReference>
<dbReference type="Gene3D" id="3.90.1150.10">
    <property type="entry name" value="Aspartate Aminotransferase, domain 1"/>
    <property type="match status" value="1"/>
</dbReference>
<dbReference type="InterPro" id="IPR015421">
    <property type="entry name" value="PyrdxlP-dep_Trfase_major"/>
</dbReference>
<dbReference type="PANTHER" id="PTHR43500:SF1">
    <property type="entry name" value="CYSTATHIONINE BETA-LYASE-RELATED"/>
    <property type="match status" value="1"/>
</dbReference>
<dbReference type="InterPro" id="IPR000277">
    <property type="entry name" value="Cys/Met-Metab_PyrdxlP-dep_enz"/>
</dbReference>
<evidence type="ECO:0000256" key="4">
    <source>
        <dbReference type="ARBA" id="ARBA00023239"/>
    </source>
</evidence>
<evidence type="ECO:0000256" key="2">
    <source>
        <dbReference type="ARBA" id="ARBA00009077"/>
    </source>
</evidence>
<reference evidence="8 9" key="1">
    <citation type="submission" date="2016-10" db="EMBL/GenBank/DDBJ databases">
        <authorList>
            <person name="de Groot N.N."/>
        </authorList>
    </citation>
    <scope>NUCLEOTIDE SEQUENCE [LARGE SCALE GENOMIC DNA]</scope>
    <source>
        <strain evidence="8 9">DSM 2698</strain>
    </source>
</reference>
<keyword evidence="9" id="KW-1185">Reference proteome</keyword>
<dbReference type="GO" id="GO:0047804">
    <property type="term" value="F:cysteine-S-conjugate beta-lyase activity"/>
    <property type="evidence" value="ECO:0007669"/>
    <property type="project" value="InterPro"/>
</dbReference>
<dbReference type="PANTHER" id="PTHR43500">
    <property type="entry name" value="CYSTATHIONINE BETA-LYASE-RELATED"/>
    <property type="match status" value="1"/>
</dbReference>
<evidence type="ECO:0000256" key="7">
    <source>
        <dbReference type="RuleBase" id="RU362118"/>
    </source>
</evidence>
<gene>
    <name evidence="8" type="ORF">SAMN03080610_03371</name>
</gene>
<dbReference type="FunFam" id="3.40.640.10:FF:000046">
    <property type="entry name" value="Cystathionine gamma-lyase"/>
    <property type="match status" value="1"/>
</dbReference>
<dbReference type="Pfam" id="PF01053">
    <property type="entry name" value="Cys_Met_Meta_PP"/>
    <property type="match status" value="1"/>
</dbReference>
<evidence type="ECO:0000313" key="8">
    <source>
        <dbReference type="EMBL" id="SCZ45234.1"/>
    </source>
</evidence>
<dbReference type="InterPro" id="IPR006233">
    <property type="entry name" value="Cys_b_lyase_bac"/>
</dbReference>
<feature type="modified residue" description="N6-(pyridoxal phosphate)lysine" evidence="6">
    <location>
        <position position="215"/>
    </location>
</feature>
<name>A0A1G5P6T7_AFIMA</name>
<accession>A0A1G5P6T7</accession>
<evidence type="ECO:0000256" key="5">
    <source>
        <dbReference type="ARBA" id="ARBA00047517"/>
    </source>
</evidence>
<dbReference type="Gene3D" id="3.40.640.10">
    <property type="entry name" value="Type I PLP-dependent aspartate aminotransferase-like (Major domain)"/>
    <property type="match status" value="1"/>
</dbReference>
<dbReference type="InterPro" id="IPR015422">
    <property type="entry name" value="PyrdxlP-dep_Trfase_small"/>
</dbReference>
<dbReference type="InterPro" id="IPR015424">
    <property type="entry name" value="PyrdxlP-dep_Trfase"/>
</dbReference>
<comment type="catalytic activity">
    <reaction evidence="5">
        <text>L,L-cystathionine + H2O = L-homocysteine + pyruvate + NH4(+)</text>
        <dbReference type="Rhea" id="RHEA:13965"/>
        <dbReference type="ChEBI" id="CHEBI:15361"/>
        <dbReference type="ChEBI" id="CHEBI:15377"/>
        <dbReference type="ChEBI" id="CHEBI:28938"/>
        <dbReference type="ChEBI" id="CHEBI:58161"/>
        <dbReference type="ChEBI" id="CHEBI:58199"/>
    </reaction>
</comment>
<evidence type="ECO:0000256" key="1">
    <source>
        <dbReference type="ARBA" id="ARBA00001933"/>
    </source>
</evidence>
<protein>
    <submittedName>
        <fullName evidence="8">Cystathionine beta-lyase</fullName>
    </submittedName>
</protein>
<dbReference type="RefSeq" id="WP_244665333.1">
    <property type="nucleotide sequence ID" value="NZ_NRSE01000011.1"/>
</dbReference>
<dbReference type="AlphaFoldDB" id="A0A1G5P6T7"/>
<comment type="cofactor">
    <cofactor evidence="1 7">
        <name>pyridoxal 5'-phosphate</name>
        <dbReference type="ChEBI" id="CHEBI:597326"/>
    </cofactor>
</comment>
<keyword evidence="3 6" id="KW-0663">Pyridoxal phosphate</keyword>
<evidence type="ECO:0000313" key="9">
    <source>
        <dbReference type="Proteomes" id="UP000199347"/>
    </source>
</evidence>
<comment type="similarity">
    <text evidence="2 7">Belongs to the trans-sulfuration enzymes family.</text>
</comment>
<dbReference type="STRING" id="1120955.SAMN03080610_03371"/>
<dbReference type="Proteomes" id="UP000199347">
    <property type="component" value="Unassembled WGS sequence"/>
</dbReference>
<dbReference type="NCBIfam" id="TIGR01324">
    <property type="entry name" value="cysta_beta_ly_B"/>
    <property type="match status" value="1"/>
</dbReference>
<dbReference type="SUPFAM" id="SSF53383">
    <property type="entry name" value="PLP-dependent transferases"/>
    <property type="match status" value="1"/>
</dbReference>
<evidence type="ECO:0000256" key="6">
    <source>
        <dbReference type="PIRSR" id="PIRSR001434-2"/>
    </source>
</evidence>
<dbReference type="GO" id="GO:0019450">
    <property type="term" value="P:L-cysteine catabolic process to pyruvate"/>
    <property type="evidence" value="ECO:0007669"/>
    <property type="project" value="TreeGrafter"/>
</dbReference>
<organism evidence="8 9">
    <name type="scientific">Afifella marina DSM 2698</name>
    <dbReference type="NCBI Taxonomy" id="1120955"/>
    <lineage>
        <taxon>Bacteria</taxon>
        <taxon>Pseudomonadati</taxon>
        <taxon>Pseudomonadota</taxon>
        <taxon>Alphaproteobacteria</taxon>
        <taxon>Hyphomicrobiales</taxon>
        <taxon>Afifellaceae</taxon>
        <taxon>Afifella</taxon>
    </lineage>
</organism>
<dbReference type="PIRSF" id="PIRSF001434">
    <property type="entry name" value="CGS"/>
    <property type="match status" value="1"/>
</dbReference>
<evidence type="ECO:0000256" key="3">
    <source>
        <dbReference type="ARBA" id="ARBA00022898"/>
    </source>
</evidence>
<sequence>MSKNKDETIMSDTPRKAATLVTHGGRHPKEFHGFINPPLVRASTVLFNDVDEMKGRRESRYAYGLMNTPTIEAFNEVWTELEEAAGTVLVPSGLAAVTVAILSALSAGEEILVPDNVYGPTRRFCNQTLKRWGMRTSYYDPMDLEALKSALDGGASAVFVEAPGSLTFEVPDIGATLELAKAAGAVTMIDNTWATPLLYKPIAEGFDLSIQAGTKYVGGHADVLIGSISANERMWPKLSATHANLGIQAGPDEIYLAMRGLRTMKLRMDQHEGQALEVAKWLANQPKVARLLHPAMESCPGHENWKRYFGRSSGLFAFELSGTEDDAATFLNALRLFGLGFSWGGFESLATLAEFRETRSVTTWQAGPVIRLQIGLEAVEDQIADLEQALAAIAA</sequence>
<proteinExistence type="inferred from homology"/>
<dbReference type="GO" id="GO:0030170">
    <property type="term" value="F:pyridoxal phosphate binding"/>
    <property type="evidence" value="ECO:0007669"/>
    <property type="project" value="InterPro"/>
</dbReference>